<dbReference type="SUPFAM" id="SSF103473">
    <property type="entry name" value="MFS general substrate transporter"/>
    <property type="match status" value="1"/>
</dbReference>
<evidence type="ECO:0000256" key="6">
    <source>
        <dbReference type="ARBA" id="ARBA00023180"/>
    </source>
</evidence>
<feature type="chain" id="PRO_5020029549" evidence="10">
    <location>
        <begin position="21"/>
        <end position="516"/>
    </location>
</feature>
<dbReference type="InterPro" id="IPR036259">
    <property type="entry name" value="MFS_trans_sf"/>
</dbReference>
<accession>A0A4C1XEK3</accession>
<dbReference type="InterPro" id="IPR005829">
    <property type="entry name" value="Sugar_transporter_CS"/>
</dbReference>
<dbReference type="FunFam" id="1.20.1250.20:FF:000055">
    <property type="entry name" value="Facilitated trehalose transporter Tret1-2 homolog"/>
    <property type="match status" value="1"/>
</dbReference>
<feature type="transmembrane region" description="Helical" evidence="9">
    <location>
        <begin position="157"/>
        <end position="178"/>
    </location>
</feature>
<evidence type="ECO:0000256" key="7">
    <source>
        <dbReference type="ARBA" id="ARBA00024348"/>
    </source>
</evidence>
<feature type="transmembrane region" description="Helical" evidence="9">
    <location>
        <begin position="219"/>
        <end position="244"/>
    </location>
</feature>
<evidence type="ECO:0000256" key="8">
    <source>
        <dbReference type="RuleBase" id="RU003346"/>
    </source>
</evidence>
<feature type="transmembrane region" description="Helical" evidence="9">
    <location>
        <begin position="396"/>
        <end position="420"/>
    </location>
</feature>
<dbReference type="InterPro" id="IPR050549">
    <property type="entry name" value="MFS_Trehalose_Transporter"/>
</dbReference>
<dbReference type="PANTHER" id="PTHR48021:SF46">
    <property type="entry name" value="MAJOR FACILITATOR SUPERFAMILY (MFS) PROFILE DOMAIN-CONTAINING PROTEIN"/>
    <property type="match status" value="1"/>
</dbReference>
<feature type="transmembrane region" description="Helical" evidence="9">
    <location>
        <begin position="298"/>
        <end position="319"/>
    </location>
</feature>
<gene>
    <name evidence="12" type="primary">Tret1</name>
    <name evidence="12" type="ORF">EVAR_42095_1</name>
</gene>
<feature type="transmembrane region" description="Helical" evidence="9">
    <location>
        <begin position="363"/>
        <end position="384"/>
    </location>
</feature>
<evidence type="ECO:0000256" key="5">
    <source>
        <dbReference type="ARBA" id="ARBA00023136"/>
    </source>
</evidence>
<dbReference type="GO" id="GO:0051119">
    <property type="term" value="F:sugar transmembrane transporter activity"/>
    <property type="evidence" value="ECO:0007669"/>
    <property type="project" value="InterPro"/>
</dbReference>
<dbReference type="PANTHER" id="PTHR48021">
    <property type="match status" value="1"/>
</dbReference>
<comment type="subcellular location">
    <subcellularLocation>
        <location evidence="1">Cell membrane</location>
        <topology evidence="1">Multi-pass membrane protein</topology>
    </subcellularLocation>
</comment>
<keyword evidence="6" id="KW-0325">Glycoprotein</keyword>
<feature type="transmembrane region" description="Helical" evidence="9">
    <location>
        <begin position="339"/>
        <end position="356"/>
    </location>
</feature>
<dbReference type="PROSITE" id="PS50850">
    <property type="entry name" value="MFS"/>
    <property type="match status" value="1"/>
</dbReference>
<dbReference type="InterPro" id="IPR003663">
    <property type="entry name" value="Sugar/inositol_transpt"/>
</dbReference>
<keyword evidence="4 9" id="KW-1133">Transmembrane helix</keyword>
<dbReference type="PROSITE" id="PS00216">
    <property type="entry name" value="SUGAR_TRANSPORT_1"/>
    <property type="match status" value="2"/>
</dbReference>
<evidence type="ECO:0000256" key="4">
    <source>
        <dbReference type="ARBA" id="ARBA00022989"/>
    </source>
</evidence>
<feature type="transmembrane region" description="Helical" evidence="9">
    <location>
        <begin position="190"/>
        <end position="213"/>
    </location>
</feature>
<name>A0A4C1XEK3_EUMVA</name>
<dbReference type="PROSITE" id="PS00217">
    <property type="entry name" value="SUGAR_TRANSPORT_2"/>
    <property type="match status" value="1"/>
</dbReference>
<evidence type="ECO:0000256" key="2">
    <source>
        <dbReference type="ARBA" id="ARBA00022475"/>
    </source>
</evidence>
<dbReference type="AlphaFoldDB" id="A0A4C1XEK3"/>
<dbReference type="InterPro" id="IPR005828">
    <property type="entry name" value="MFS_sugar_transport-like"/>
</dbReference>
<evidence type="ECO:0000259" key="11">
    <source>
        <dbReference type="PROSITE" id="PS50850"/>
    </source>
</evidence>
<dbReference type="EMBL" id="BGZK01000839">
    <property type="protein sequence ID" value="GBP62351.1"/>
    <property type="molecule type" value="Genomic_DNA"/>
</dbReference>
<dbReference type="STRING" id="151549.A0A4C1XEK3"/>
<dbReference type="OrthoDB" id="6133115at2759"/>
<evidence type="ECO:0000313" key="13">
    <source>
        <dbReference type="Proteomes" id="UP000299102"/>
    </source>
</evidence>
<dbReference type="InterPro" id="IPR044775">
    <property type="entry name" value="MFS_ERD6/Tret1-like"/>
</dbReference>
<protein>
    <submittedName>
        <fullName evidence="12">Facilitated trehalose transporter Tret1</fullName>
    </submittedName>
</protein>
<evidence type="ECO:0000256" key="1">
    <source>
        <dbReference type="ARBA" id="ARBA00004651"/>
    </source>
</evidence>
<evidence type="ECO:0000256" key="9">
    <source>
        <dbReference type="SAM" id="Phobius"/>
    </source>
</evidence>
<dbReference type="GO" id="GO:0005886">
    <property type="term" value="C:plasma membrane"/>
    <property type="evidence" value="ECO:0007669"/>
    <property type="project" value="UniProtKB-SubCell"/>
</dbReference>
<keyword evidence="13" id="KW-1185">Reference proteome</keyword>
<evidence type="ECO:0000313" key="12">
    <source>
        <dbReference type="EMBL" id="GBP62351.1"/>
    </source>
</evidence>
<sequence length="516" mass="57254">MLHNIVFVAGLFATAQVARTECNIPERRERDNDIILPAVTQEVVPPPTSNFFCDFERLPPFKAALLRTTLITATAGTCYGWPSPTIPYLQSNKSTIPTSHDQGSWIVSIMILCSALTPVPSAYFADRFGRKTTLLLGAVPFILGWVLIIVANSVPVLYVARMFSGLGYGIVYTVAPMYTGEIATNEVRGALSTLITLMNKIGILSQYCIGPYVKMHTLASINLILPILFVVTFIFMPESPYYYLRFERTERAERSLRRLRQGDIRTELKSIEINVQEDMRNRGTWCDLVRVPTNRKSLWISLGIFTIQQLCGSAAVVAYAQNIFGKTNGLLEAHEQSMILGLVQVCTCVLSVILVDRVGRKPLLLLSALGVGLMNGTLGTYYFFQAADKDSVGHLHWVPLAAILIYIVCYAIGLSTVPYVIIGEMFPTNVKLYASCIAHIYTGIAMFAVQKLFQVVGDMCGIYTVFWGFCAFSLLGLVFMMVALPETKGKSFASIQAQLRREVVRDNSNTLMASEY</sequence>
<feature type="signal peptide" evidence="10">
    <location>
        <begin position="1"/>
        <end position="20"/>
    </location>
</feature>
<evidence type="ECO:0000256" key="10">
    <source>
        <dbReference type="SAM" id="SignalP"/>
    </source>
</evidence>
<dbReference type="CDD" id="cd17358">
    <property type="entry name" value="MFS_GLUT6_8_Class3_like"/>
    <property type="match status" value="1"/>
</dbReference>
<feature type="transmembrane region" description="Helical" evidence="9">
    <location>
        <begin position="465"/>
        <end position="484"/>
    </location>
</feature>
<feature type="transmembrane region" description="Helical" evidence="9">
    <location>
        <begin position="432"/>
        <end position="453"/>
    </location>
</feature>
<keyword evidence="3 9" id="KW-0812">Transmembrane</keyword>
<dbReference type="PRINTS" id="PR00171">
    <property type="entry name" value="SUGRTRNSPORT"/>
</dbReference>
<feature type="transmembrane region" description="Helical" evidence="9">
    <location>
        <begin position="132"/>
        <end position="151"/>
    </location>
</feature>
<dbReference type="Proteomes" id="UP000299102">
    <property type="component" value="Unassembled WGS sequence"/>
</dbReference>
<keyword evidence="2" id="KW-1003">Cell membrane</keyword>
<dbReference type="InterPro" id="IPR020846">
    <property type="entry name" value="MFS_dom"/>
</dbReference>
<evidence type="ECO:0000256" key="3">
    <source>
        <dbReference type="ARBA" id="ARBA00022692"/>
    </source>
</evidence>
<organism evidence="12 13">
    <name type="scientific">Eumeta variegata</name>
    <name type="common">Bagworm moth</name>
    <name type="synonym">Eumeta japonica</name>
    <dbReference type="NCBI Taxonomy" id="151549"/>
    <lineage>
        <taxon>Eukaryota</taxon>
        <taxon>Metazoa</taxon>
        <taxon>Ecdysozoa</taxon>
        <taxon>Arthropoda</taxon>
        <taxon>Hexapoda</taxon>
        <taxon>Insecta</taxon>
        <taxon>Pterygota</taxon>
        <taxon>Neoptera</taxon>
        <taxon>Endopterygota</taxon>
        <taxon>Lepidoptera</taxon>
        <taxon>Glossata</taxon>
        <taxon>Ditrysia</taxon>
        <taxon>Tineoidea</taxon>
        <taxon>Psychidae</taxon>
        <taxon>Oiketicinae</taxon>
        <taxon>Eumeta</taxon>
    </lineage>
</organism>
<feature type="domain" description="Major facilitator superfamily (MFS) profile" evidence="11">
    <location>
        <begin position="64"/>
        <end position="488"/>
    </location>
</feature>
<reference evidence="12 13" key="1">
    <citation type="journal article" date="2019" name="Commun. Biol.">
        <title>The bagworm genome reveals a unique fibroin gene that provides high tensile strength.</title>
        <authorList>
            <person name="Kono N."/>
            <person name="Nakamura H."/>
            <person name="Ohtoshi R."/>
            <person name="Tomita M."/>
            <person name="Numata K."/>
            <person name="Arakawa K."/>
        </authorList>
    </citation>
    <scope>NUCLEOTIDE SEQUENCE [LARGE SCALE GENOMIC DNA]</scope>
</reference>
<comment type="caution">
    <text evidence="12">The sequence shown here is derived from an EMBL/GenBank/DDBJ whole genome shotgun (WGS) entry which is preliminary data.</text>
</comment>
<comment type="similarity">
    <text evidence="7">Belongs to the major facilitator superfamily. Sugar transporter (TC 2.A.1.1) family. Trehalose transporter subfamily.</text>
</comment>
<proteinExistence type="inferred from homology"/>
<dbReference type="Gene3D" id="1.20.1250.20">
    <property type="entry name" value="MFS general substrate transporter like domains"/>
    <property type="match status" value="1"/>
</dbReference>
<dbReference type="Pfam" id="PF00083">
    <property type="entry name" value="Sugar_tr"/>
    <property type="match status" value="1"/>
</dbReference>
<dbReference type="NCBIfam" id="TIGR00879">
    <property type="entry name" value="SP"/>
    <property type="match status" value="1"/>
</dbReference>
<keyword evidence="10" id="KW-0732">Signal</keyword>
<feature type="transmembrane region" description="Helical" evidence="9">
    <location>
        <begin position="105"/>
        <end position="125"/>
    </location>
</feature>
<keyword evidence="5 9" id="KW-0472">Membrane</keyword>
<keyword evidence="8" id="KW-0813">Transport</keyword>